<protein>
    <recommendedName>
        <fullName evidence="4">PKD domain-containing protein</fullName>
    </recommendedName>
</protein>
<gene>
    <name evidence="2" type="ORF">A3D70_02805</name>
</gene>
<keyword evidence="1" id="KW-0732">Signal</keyword>
<organism evidence="2 3">
    <name type="scientific">Candidatus Adlerbacteria bacterium RIFCSPHIGHO2_02_FULL_54_18</name>
    <dbReference type="NCBI Taxonomy" id="1797241"/>
    <lineage>
        <taxon>Bacteria</taxon>
        <taxon>Candidatus Adleribacteriota</taxon>
    </lineage>
</organism>
<dbReference type="InterPro" id="IPR017853">
    <property type="entry name" value="GH"/>
</dbReference>
<dbReference type="Proteomes" id="UP000178720">
    <property type="component" value="Unassembled WGS sequence"/>
</dbReference>
<name>A0A1F4Y3M9_9BACT</name>
<proteinExistence type="predicted"/>
<feature type="chain" id="PRO_5009515545" description="PKD domain-containing protein" evidence="1">
    <location>
        <begin position="32"/>
        <end position="951"/>
    </location>
</feature>
<dbReference type="SUPFAM" id="SSF49299">
    <property type="entry name" value="PKD domain"/>
    <property type="match status" value="3"/>
</dbReference>
<evidence type="ECO:0000256" key="1">
    <source>
        <dbReference type="SAM" id="SignalP"/>
    </source>
</evidence>
<dbReference type="EMBL" id="MEWV01000013">
    <property type="protein sequence ID" value="OGC88386.1"/>
    <property type="molecule type" value="Genomic_DNA"/>
</dbReference>
<dbReference type="SUPFAM" id="SSF51445">
    <property type="entry name" value="(Trans)glycosidases"/>
    <property type="match status" value="1"/>
</dbReference>
<reference evidence="2 3" key="1">
    <citation type="journal article" date="2016" name="Nat. Commun.">
        <title>Thousands of microbial genomes shed light on interconnected biogeochemical processes in an aquifer system.</title>
        <authorList>
            <person name="Anantharaman K."/>
            <person name="Brown C.T."/>
            <person name="Hug L.A."/>
            <person name="Sharon I."/>
            <person name="Castelle C.J."/>
            <person name="Probst A.J."/>
            <person name="Thomas B.C."/>
            <person name="Singh A."/>
            <person name="Wilkins M.J."/>
            <person name="Karaoz U."/>
            <person name="Brodie E.L."/>
            <person name="Williams K.H."/>
            <person name="Hubbard S.S."/>
            <person name="Banfield J.F."/>
        </authorList>
    </citation>
    <scope>NUCLEOTIDE SEQUENCE [LARGE SCALE GENOMIC DNA]</scope>
</reference>
<dbReference type="Gene3D" id="3.20.20.80">
    <property type="entry name" value="Glycosidases"/>
    <property type="match status" value="1"/>
</dbReference>
<dbReference type="CDD" id="cd00146">
    <property type="entry name" value="PKD"/>
    <property type="match status" value="1"/>
</dbReference>
<dbReference type="AlphaFoldDB" id="A0A1F4Y3M9"/>
<dbReference type="InterPro" id="IPR035986">
    <property type="entry name" value="PKD_dom_sf"/>
</dbReference>
<evidence type="ECO:0000313" key="2">
    <source>
        <dbReference type="EMBL" id="OGC88386.1"/>
    </source>
</evidence>
<evidence type="ECO:0000313" key="3">
    <source>
        <dbReference type="Proteomes" id="UP000178720"/>
    </source>
</evidence>
<accession>A0A1F4Y3M9</accession>
<feature type="signal peptide" evidence="1">
    <location>
        <begin position="1"/>
        <end position="31"/>
    </location>
</feature>
<sequence>MRTLQDVHHAGSWMIFLFFLALFIMPLSASAAAPNAGTIRSATIYLQHSALGDQNAGLYDYLVEHIPELKAKGFNTFWFVTPWATFDKRPLTEPRVYTAGAFASAKNILELLRQNDMRALIGLNYFGAGWGPDYNNDGVSDEKDKNCELTTDPQKFAAFDAYVEKFLTEMQPYNDIIYPVVFTEASTPCGLTVTSDGVEVAAIMRNTLGSVPNRLPPSLREKYNFGYHDNAILTSGTGFGVSPAMPNTFDFFSTVAYDFDDLTDSEIVAEIDLRADRFRQAHPGVPLIIGELGARSCSGTASDPTRFSEATQSRAISTTVRHALSRGIGINLWTYPWIPADSSVNCPDGELVLERKDGTPKAVIPALQDIFSSIGPCYWNGQSVAPGASVVAYQRPRAPFGGQCVSQTRTCSSDVLTGSYFYSSCTVDAPLPPPLLTSSTEGTSPFPVVFTYNLNRNYFCDAGSYRFSFGDEDWAAGDVFKNLIWAAGICGPVTGTISHTYTIPGAYKAALNNGSTGEAISSAIVYVAPKVSSTPLLKASTAEGTAPFTVAFSYTLNKDSSCSAGYYSLSFGDEDWAAGDVQQKVSWNAGACAPITGTITHTYTTPGIYLAQLNNPGIAQLGSAKITVASPTVHPSCSWNGQSVAHGSAVTAYQSANVAYGEQCTSQTRTCADGALSGSYPYAACAVNLPVPLIANITAGTAPLPVAFTYRLNVASSCSAGYYSLSFGDEDWAAGDVQQKMSWNAGVCAPIVQTMTHTYTKTGIYLAQLNNPGIVQLGSAKISVAAAPPPPEVVLPGTTAEDIVVADVNEGTAPFPVTFSYLLNRTASCSAGAYTLYFGDENWAAGDTAKHSSWGAGGCAQSIQTITHTYTQKGIYKMQIFDQSSGAGVFAGSELVTVLAAPVASASFDYLGAYSSAFNSHLAVVAVGMIDAPLSILTDALGDLFYNAGIY</sequence>
<comment type="caution">
    <text evidence="2">The sequence shown here is derived from an EMBL/GenBank/DDBJ whole genome shotgun (WGS) entry which is preliminary data.</text>
</comment>
<evidence type="ECO:0008006" key="4">
    <source>
        <dbReference type="Google" id="ProtNLM"/>
    </source>
</evidence>